<keyword evidence="8" id="KW-0819">tRNA processing</keyword>
<dbReference type="InterPro" id="IPR007197">
    <property type="entry name" value="rSAM"/>
</dbReference>
<organism evidence="18 19">
    <name type="scientific">Lentihominibacter faecis</name>
    <dbReference type="NCBI Taxonomy" id="2764712"/>
    <lineage>
        <taxon>Bacteria</taxon>
        <taxon>Bacillati</taxon>
        <taxon>Bacillota</taxon>
        <taxon>Clostridia</taxon>
        <taxon>Peptostreptococcales</taxon>
        <taxon>Anaerovoracaceae</taxon>
        <taxon>Lentihominibacter</taxon>
    </lineage>
</organism>
<protein>
    <recommendedName>
        <fullName evidence="15">Threonylcarbamoyladenosine tRNA methylthiotransferase MtaB</fullName>
        <ecNumber evidence="3">2.8.4.5</ecNumber>
    </recommendedName>
    <alternativeName>
        <fullName evidence="12">tRNA-t(6)A37 methylthiotransferase</fullName>
    </alternativeName>
</protein>
<dbReference type="PROSITE" id="PS01278">
    <property type="entry name" value="MTTASE_RADICAL"/>
    <property type="match status" value="1"/>
</dbReference>
<feature type="domain" description="MTTase N-terminal" evidence="16">
    <location>
        <begin position="1"/>
        <end position="113"/>
    </location>
</feature>
<dbReference type="PANTHER" id="PTHR11918">
    <property type="entry name" value="RADICAL SAM PROTEINS"/>
    <property type="match status" value="1"/>
</dbReference>
<dbReference type="InterPro" id="IPR013848">
    <property type="entry name" value="Methylthiotransferase_N"/>
</dbReference>
<evidence type="ECO:0000256" key="13">
    <source>
        <dbReference type="ARBA" id="ARBA00051661"/>
    </source>
</evidence>
<evidence type="ECO:0000256" key="12">
    <source>
        <dbReference type="ARBA" id="ARBA00031213"/>
    </source>
</evidence>
<dbReference type="AlphaFoldDB" id="A0A923NBE8"/>
<evidence type="ECO:0000256" key="8">
    <source>
        <dbReference type="ARBA" id="ARBA00022694"/>
    </source>
</evidence>
<dbReference type="InterPro" id="IPR005839">
    <property type="entry name" value="Methylthiotransferase"/>
</dbReference>
<evidence type="ECO:0000256" key="11">
    <source>
        <dbReference type="ARBA" id="ARBA00023014"/>
    </source>
</evidence>
<reference evidence="18" key="1">
    <citation type="submission" date="2020-08" db="EMBL/GenBank/DDBJ databases">
        <authorList>
            <person name="Liu C."/>
            <person name="Sun Q."/>
        </authorList>
    </citation>
    <scope>NUCLEOTIDE SEQUENCE</scope>
    <source>
        <strain evidence="18">BX16</strain>
    </source>
</reference>
<dbReference type="PANTHER" id="PTHR11918:SF45">
    <property type="entry name" value="THREONYLCARBAMOYLADENOSINE TRNA METHYLTHIOTRANSFERASE"/>
    <property type="match status" value="1"/>
</dbReference>
<evidence type="ECO:0000256" key="10">
    <source>
        <dbReference type="ARBA" id="ARBA00023004"/>
    </source>
</evidence>
<keyword evidence="11" id="KW-0411">Iron-sulfur</keyword>
<dbReference type="InterPro" id="IPR006638">
    <property type="entry name" value="Elp3/MiaA/NifB-like_rSAM"/>
</dbReference>
<evidence type="ECO:0000256" key="4">
    <source>
        <dbReference type="ARBA" id="ARBA00022485"/>
    </source>
</evidence>
<dbReference type="InterPro" id="IPR020612">
    <property type="entry name" value="Methylthiotransferase_CS"/>
</dbReference>
<evidence type="ECO:0000313" key="18">
    <source>
        <dbReference type="EMBL" id="MBC5998587.1"/>
    </source>
</evidence>
<comment type="caution">
    <text evidence="18">The sequence shown here is derived from an EMBL/GenBank/DDBJ whole genome shotgun (WGS) entry which is preliminary data.</text>
</comment>
<evidence type="ECO:0000256" key="2">
    <source>
        <dbReference type="ARBA" id="ARBA00002399"/>
    </source>
</evidence>
<proteinExistence type="inferred from homology"/>
<dbReference type="RefSeq" id="WP_249286155.1">
    <property type="nucleotide sequence ID" value="NZ_JACRWC010000016.1"/>
</dbReference>
<dbReference type="PROSITE" id="PS51918">
    <property type="entry name" value="RADICAL_SAM"/>
    <property type="match status" value="1"/>
</dbReference>
<comment type="cofactor">
    <cofactor evidence="1">
        <name>[4Fe-4S] cluster</name>
        <dbReference type="ChEBI" id="CHEBI:49883"/>
    </cofactor>
</comment>
<keyword evidence="5" id="KW-0963">Cytoplasm</keyword>
<feature type="domain" description="Radical SAM core" evidence="17">
    <location>
        <begin position="139"/>
        <end position="379"/>
    </location>
</feature>
<dbReference type="SFLD" id="SFLDG01082">
    <property type="entry name" value="B12-binding_domain_containing"/>
    <property type="match status" value="1"/>
</dbReference>
<dbReference type="GO" id="GO:0051539">
    <property type="term" value="F:4 iron, 4 sulfur cluster binding"/>
    <property type="evidence" value="ECO:0007669"/>
    <property type="project" value="UniProtKB-KW"/>
</dbReference>
<evidence type="ECO:0000313" key="19">
    <source>
        <dbReference type="Proteomes" id="UP000644115"/>
    </source>
</evidence>
<comment type="function">
    <text evidence="2">Catalyzes the methylthiolation of N6-threonylcarbamoyladenosine (t(6)A), leading to the formation of 2-methylthio-N6-threonylcarbamoyladenosine (ms(2)t(6)A) at position 37 in tRNAs that read codons beginning with adenine.</text>
</comment>
<evidence type="ECO:0000256" key="1">
    <source>
        <dbReference type="ARBA" id="ARBA00001966"/>
    </source>
</evidence>
<evidence type="ECO:0000256" key="3">
    <source>
        <dbReference type="ARBA" id="ARBA00013273"/>
    </source>
</evidence>
<dbReference type="SUPFAM" id="SSF102114">
    <property type="entry name" value="Radical SAM enzymes"/>
    <property type="match status" value="1"/>
</dbReference>
<evidence type="ECO:0000256" key="7">
    <source>
        <dbReference type="ARBA" id="ARBA00022691"/>
    </source>
</evidence>
<dbReference type="InterPro" id="IPR006467">
    <property type="entry name" value="MiaB-like_bact"/>
</dbReference>
<evidence type="ECO:0000256" key="9">
    <source>
        <dbReference type="ARBA" id="ARBA00022723"/>
    </source>
</evidence>
<keyword evidence="7" id="KW-0949">S-adenosyl-L-methionine</keyword>
<dbReference type="FunFam" id="3.80.30.20:FF:000001">
    <property type="entry name" value="tRNA-2-methylthio-N(6)-dimethylallyladenosine synthase 2"/>
    <property type="match status" value="1"/>
</dbReference>
<keyword evidence="9" id="KW-0479">Metal-binding</keyword>
<evidence type="ECO:0000256" key="14">
    <source>
        <dbReference type="ARBA" id="ARBA00061574"/>
    </source>
</evidence>
<comment type="similarity">
    <text evidence="14">Belongs to the methylthiotransferase family. MtaB subfamily.</text>
</comment>
<keyword evidence="10" id="KW-0408">Iron</keyword>
<evidence type="ECO:0000259" key="16">
    <source>
        <dbReference type="PROSITE" id="PS51449"/>
    </source>
</evidence>
<dbReference type="EC" id="2.8.4.5" evidence="3"/>
<evidence type="ECO:0000256" key="15">
    <source>
        <dbReference type="ARBA" id="ARBA00069898"/>
    </source>
</evidence>
<dbReference type="EMBL" id="JACRWC010000016">
    <property type="protein sequence ID" value="MBC5998587.1"/>
    <property type="molecule type" value="Genomic_DNA"/>
</dbReference>
<dbReference type="Gene3D" id="3.80.30.20">
    <property type="entry name" value="tm_1862 like domain"/>
    <property type="match status" value="1"/>
</dbReference>
<accession>A0A923NBE8</accession>
<dbReference type="Pfam" id="PF00919">
    <property type="entry name" value="UPF0004"/>
    <property type="match status" value="1"/>
</dbReference>
<dbReference type="GO" id="GO:0035598">
    <property type="term" value="F:tRNA (N(6)-L-threonylcarbamoyladenosine(37)-C(2))-methylthiotransferase activity"/>
    <property type="evidence" value="ECO:0007669"/>
    <property type="project" value="UniProtKB-EC"/>
</dbReference>
<gene>
    <name evidence="18" type="primary">mtaB</name>
    <name evidence="18" type="ORF">H8876_00935</name>
</gene>
<dbReference type="InterPro" id="IPR023404">
    <property type="entry name" value="rSAM_horseshoe"/>
</dbReference>
<evidence type="ECO:0000256" key="5">
    <source>
        <dbReference type="ARBA" id="ARBA00022490"/>
    </source>
</evidence>
<dbReference type="InterPro" id="IPR038135">
    <property type="entry name" value="Methylthiotransferase_N_sf"/>
</dbReference>
<dbReference type="SFLD" id="SFLDG01061">
    <property type="entry name" value="methylthiotransferase"/>
    <property type="match status" value="1"/>
</dbReference>
<dbReference type="FunFam" id="3.40.50.12160:FF:000004">
    <property type="entry name" value="Threonylcarbamoyladenosine tRNA methylthiotransferase MtaB"/>
    <property type="match status" value="1"/>
</dbReference>
<keyword evidence="6" id="KW-0808">Transferase</keyword>
<dbReference type="InterPro" id="IPR058240">
    <property type="entry name" value="rSAM_sf"/>
</dbReference>
<sequence>MKIAFHTLGCKVNQYESEAIAAAFEQQGYTVVDEREFADVYVINTCTVTAVADKKSRQYIRRMKKVNPDSVVVVTGCYAQISPEEVSAVDGVDIVAGTNEKSHLTDYVAEFQEHGMRQLHVKGYEELDVFDETGLVVNTENRTRAYIKIQEGCNRFCSYCVIPYARGKVRSRGLSEIVAEAEKLITGGYREIVLTGINTALYEMEQIRPDEAGRLPEEPYGVEKVIAALSDIPGDFRIRLSSLEPAVVDADYVKRLLKYDKLCHHLHLSAQSGSSQVLAAMNRPYDREAYMDIVSTLRKADPYYGLSTDIIVGFPGEKEADFEDSCSLVEECTFCKTHIFKYSKRPFTKAASMKGHVAPQVKNRRSDKLHDVGKKSAETFFAENKGRMERVLLEELLEDQQMITGYTGNYIKVYVPYEDPEAAQGMLNQFVSVELLEVCRDGMRGRMVERRDQL</sequence>
<dbReference type="NCBIfam" id="TIGR01579">
    <property type="entry name" value="MiaB-like-C"/>
    <property type="match status" value="1"/>
</dbReference>
<dbReference type="SMART" id="SM00729">
    <property type="entry name" value="Elp3"/>
    <property type="match status" value="1"/>
</dbReference>
<evidence type="ECO:0000256" key="6">
    <source>
        <dbReference type="ARBA" id="ARBA00022679"/>
    </source>
</evidence>
<dbReference type="SFLD" id="SFLDS00029">
    <property type="entry name" value="Radical_SAM"/>
    <property type="match status" value="1"/>
</dbReference>
<name>A0A923NBE8_9FIRM</name>
<evidence type="ECO:0000259" key="17">
    <source>
        <dbReference type="PROSITE" id="PS51918"/>
    </source>
</evidence>
<dbReference type="CDD" id="cd01335">
    <property type="entry name" value="Radical_SAM"/>
    <property type="match status" value="1"/>
</dbReference>
<dbReference type="GO" id="GO:0046872">
    <property type="term" value="F:metal ion binding"/>
    <property type="evidence" value="ECO:0007669"/>
    <property type="project" value="UniProtKB-KW"/>
</dbReference>
<dbReference type="Gene3D" id="3.40.50.12160">
    <property type="entry name" value="Methylthiotransferase, N-terminal domain"/>
    <property type="match status" value="1"/>
</dbReference>
<dbReference type="Pfam" id="PF04055">
    <property type="entry name" value="Radical_SAM"/>
    <property type="match status" value="1"/>
</dbReference>
<keyword evidence="4" id="KW-0004">4Fe-4S</keyword>
<dbReference type="PROSITE" id="PS51449">
    <property type="entry name" value="MTTASE_N"/>
    <property type="match status" value="1"/>
</dbReference>
<dbReference type="NCBIfam" id="TIGR00089">
    <property type="entry name" value="MiaB/RimO family radical SAM methylthiotransferase"/>
    <property type="match status" value="1"/>
</dbReference>
<keyword evidence="19" id="KW-1185">Reference proteome</keyword>
<comment type="catalytic activity">
    <reaction evidence="13">
        <text>N(6)-L-threonylcarbamoyladenosine(37) in tRNA + (sulfur carrier)-SH + AH2 + 2 S-adenosyl-L-methionine = 2-methylsulfanyl-N(6)-L-threonylcarbamoyladenosine(37) in tRNA + (sulfur carrier)-H + 5'-deoxyadenosine + L-methionine + A + S-adenosyl-L-homocysteine + 2 H(+)</text>
        <dbReference type="Rhea" id="RHEA:37075"/>
        <dbReference type="Rhea" id="RHEA-COMP:10163"/>
        <dbReference type="Rhea" id="RHEA-COMP:11092"/>
        <dbReference type="Rhea" id="RHEA-COMP:14737"/>
        <dbReference type="Rhea" id="RHEA-COMP:14739"/>
        <dbReference type="ChEBI" id="CHEBI:13193"/>
        <dbReference type="ChEBI" id="CHEBI:15378"/>
        <dbReference type="ChEBI" id="CHEBI:17319"/>
        <dbReference type="ChEBI" id="CHEBI:17499"/>
        <dbReference type="ChEBI" id="CHEBI:29917"/>
        <dbReference type="ChEBI" id="CHEBI:57844"/>
        <dbReference type="ChEBI" id="CHEBI:57856"/>
        <dbReference type="ChEBI" id="CHEBI:59789"/>
        <dbReference type="ChEBI" id="CHEBI:64428"/>
        <dbReference type="ChEBI" id="CHEBI:74418"/>
        <dbReference type="ChEBI" id="CHEBI:74420"/>
        <dbReference type="EC" id="2.8.4.5"/>
    </reaction>
</comment>
<dbReference type="Proteomes" id="UP000644115">
    <property type="component" value="Unassembled WGS sequence"/>
</dbReference>